<dbReference type="AlphaFoldDB" id="A0A382BAL0"/>
<dbReference type="EMBL" id="UINC01028932">
    <property type="protein sequence ID" value="SVB10808.1"/>
    <property type="molecule type" value="Genomic_DNA"/>
</dbReference>
<organism evidence="1">
    <name type="scientific">marine metagenome</name>
    <dbReference type="NCBI Taxonomy" id="408172"/>
    <lineage>
        <taxon>unclassified sequences</taxon>
        <taxon>metagenomes</taxon>
        <taxon>ecological metagenomes</taxon>
    </lineage>
</organism>
<accession>A0A382BAL0</accession>
<proteinExistence type="predicted"/>
<evidence type="ECO:0000313" key="1">
    <source>
        <dbReference type="EMBL" id="SVB10808.1"/>
    </source>
</evidence>
<gene>
    <name evidence="1" type="ORF">METZ01_LOCUS163662</name>
</gene>
<name>A0A382BAL0_9ZZZZ</name>
<reference evidence="1" key="1">
    <citation type="submission" date="2018-05" db="EMBL/GenBank/DDBJ databases">
        <authorList>
            <person name="Lanie J.A."/>
            <person name="Ng W.-L."/>
            <person name="Kazmierczak K.M."/>
            <person name="Andrzejewski T.M."/>
            <person name="Davidsen T.M."/>
            <person name="Wayne K.J."/>
            <person name="Tettelin H."/>
            <person name="Glass J.I."/>
            <person name="Rusch D."/>
            <person name="Podicherti R."/>
            <person name="Tsui H.-C.T."/>
            <person name="Winkler M.E."/>
        </authorList>
    </citation>
    <scope>NUCLEOTIDE SEQUENCE</scope>
</reference>
<protein>
    <submittedName>
        <fullName evidence="1">Uncharacterized protein</fullName>
    </submittedName>
</protein>
<sequence>MTELLDPKQLSLFPELSPKTDIRYMTNPSQFDSALDNLKKINEFGAFIHLNFTSLNSTIILDFSDFKIPDHYIEQHSSNTPFSLHLLPEDLRKELQKFHEEIISFFTEKNSFPTPSGFFLYRSHFSLWKHFTEQIKKSIDEFLYRKLSHGGYQQFYIKCFHEGLEYIRSIAGVSSSWNFPKKIEIQNIESVRRKQNEENCTIEHLKFSDQNFPLNYLVLKTGQFPLNLSDFIAHVQIHTIFKSIHLEYLPDKTIESISDIKILVQEL</sequence>